<dbReference type="GO" id="GO:0003677">
    <property type="term" value="F:DNA binding"/>
    <property type="evidence" value="ECO:0007669"/>
    <property type="project" value="InterPro"/>
</dbReference>
<gene>
    <name evidence="2" type="ordered locus">Mesop_3721</name>
</gene>
<protein>
    <recommendedName>
        <fullName evidence="4">HTH cro/C1-type domain-containing protein</fullName>
    </recommendedName>
</protein>
<name>F7XZU9_MESOW</name>
<sequence>MSDGAHGNAYYAQTDNMQAEKYAHADFSLSAARGSVRAMKIEEKIRAIMATTDWKQQKLAELLEVGQSTVNRWLAGSEPRGDRRDRINALYSQVVENGRTDEPIRGEAEILAVLRRIAGLTETDINVALTVISNAIRVNTAGSERSDADDRSQSATPRRESSSSR</sequence>
<evidence type="ECO:0000313" key="2">
    <source>
        <dbReference type="EMBL" id="AEH88163.1"/>
    </source>
</evidence>
<dbReference type="HOGENOM" id="CLU_1608890_0_0_5"/>
<dbReference type="Proteomes" id="UP000001623">
    <property type="component" value="Chromosome"/>
</dbReference>
<dbReference type="AlphaFoldDB" id="F7XZU9"/>
<dbReference type="InterPro" id="IPR001387">
    <property type="entry name" value="Cro/C1-type_HTH"/>
</dbReference>
<evidence type="ECO:0008006" key="4">
    <source>
        <dbReference type="Google" id="ProtNLM"/>
    </source>
</evidence>
<organism evidence="2 3">
    <name type="scientific">Mesorhizobium opportunistum (strain LMG 24607 / HAMBI 3007 / WSM2075)</name>
    <dbReference type="NCBI Taxonomy" id="536019"/>
    <lineage>
        <taxon>Bacteria</taxon>
        <taxon>Pseudomonadati</taxon>
        <taxon>Pseudomonadota</taxon>
        <taxon>Alphaproteobacteria</taxon>
        <taxon>Hyphomicrobiales</taxon>
        <taxon>Phyllobacteriaceae</taxon>
        <taxon>Mesorhizobium</taxon>
    </lineage>
</organism>
<dbReference type="Gene3D" id="1.10.260.40">
    <property type="entry name" value="lambda repressor-like DNA-binding domains"/>
    <property type="match status" value="1"/>
</dbReference>
<reference evidence="2 3" key="1">
    <citation type="submission" date="2010-10" db="EMBL/GenBank/DDBJ databases">
        <title>Complete sequence of Mesorhizobium opportunistum WSM2075.</title>
        <authorList>
            <consortium name="US DOE Joint Genome Institute"/>
            <person name="Lucas S."/>
            <person name="Copeland A."/>
            <person name="Lapidus A."/>
            <person name="Cheng J.-F."/>
            <person name="Bruce D."/>
            <person name="Goodwin L."/>
            <person name="Pitluck S."/>
            <person name="Chertkov O."/>
            <person name="Misra M."/>
            <person name="Detter J.C."/>
            <person name="Han C."/>
            <person name="Tapia R."/>
            <person name="Land M."/>
            <person name="Hauser L."/>
            <person name="Kyrpides N."/>
            <person name="Ovchinnikova G."/>
            <person name="Mavrommatis K.M."/>
            <person name="Tiwari R.P."/>
            <person name="Howieson J.G."/>
            <person name="O'Hara G.W."/>
            <person name="Nandasena K.G."/>
            <person name="Woyke T."/>
        </authorList>
    </citation>
    <scope>NUCLEOTIDE SEQUENCE [LARGE SCALE GENOMIC DNA]</scope>
    <source>
        <strain evidence="3">LMG 24607 / HAMBI 3007 / WSM2075</strain>
    </source>
</reference>
<feature type="compositionally biased region" description="Basic and acidic residues" evidence="1">
    <location>
        <begin position="144"/>
        <end position="165"/>
    </location>
</feature>
<dbReference type="KEGG" id="mop:Mesop_3721"/>
<accession>F7XZU9</accession>
<dbReference type="InterPro" id="IPR010982">
    <property type="entry name" value="Lambda_DNA-bd_dom_sf"/>
</dbReference>
<evidence type="ECO:0000256" key="1">
    <source>
        <dbReference type="SAM" id="MobiDB-lite"/>
    </source>
</evidence>
<dbReference type="EMBL" id="CP002279">
    <property type="protein sequence ID" value="AEH88163.1"/>
    <property type="molecule type" value="Genomic_DNA"/>
</dbReference>
<proteinExistence type="predicted"/>
<dbReference type="SUPFAM" id="SSF47413">
    <property type="entry name" value="lambda repressor-like DNA-binding domains"/>
    <property type="match status" value="1"/>
</dbReference>
<dbReference type="CDD" id="cd00093">
    <property type="entry name" value="HTH_XRE"/>
    <property type="match status" value="1"/>
</dbReference>
<evidence type="ECO:0000313" key="3">
    <source>
        <dbReference type="Proteomes" id="UP000001623"/>
    </source>
</evidence>
<feature type="region of interest" description="Disordered" evidence="1">
    <location>
        <begin position="141"/>
        <end position="165"/>
    </location>
</feature>